<protein>
    <submittedName>
        <fullName evidence="1">Uncharacterized protein</fullName>
    </submittedName>
</protein>
<accession>H1Q566</accession>
<dbReference type="EMBL" id="AGWK01000064">
    <property type="protein sequence ID" value="EHO65049.1"/>
    <property type="molecule type" value="Genomic_DNA"/>
</dbReference>
<dbReference type="STRING" id="883158.HMPREF9140_02054"/>
<proteinExistence type="predicted"/>
<gene>
    <name evidence="1" type="ORF">HMPREF9140_02054</name>
</gene>
<evidence type="ECO:0000313" key="1">
    <source>
        <dbReference type="EMBL" id="EHO65049.1"/>
    </source>
</evidence>
<sequence length="78" mass="8794">MGNEFGAKTVYTALILGPMIDFLGTVIPIKESIFAVHVAGQTIANPLVRFVVFRCCFECIAKHIVQYKCLYWRTGYYG</sequence>
<evidence type="ECO:0000313" key="2">
    <source>
        <dbReference type="Proteomes" id="UP000016023"/>
    </source>
</evidence>
<dbReference type="AlphaFoldDB" id="H1Q566"/>
<dbReference type="Proteomes" id="UP000016023">
    <property type="component" value="Unassembled WGS sequence"/>
</dbReference>
<keyword evidence="2" id="KW-1185">Reference proteome</keyword>
<reference evidence="1 2" key="1">
    <citation type="submission" date="2011-12" db="EMBL/GenBank/DDBJ databases">
        <title>The Genome Sequence of Prevotella micans F0438.</title>
        <authorList>
            <consortium name="The Broad Institute Genome Sequencing Platform"/>
            <person name="Earl A."/>
            <person name="Ward D."/>
            <person name="Feldgarden M."/>
            <person name="Gevers D."/>
            <person name="Izard J."/>
            <person name="Baranova O.V."/>
            <person name="Blanton J.M."/>
            <person name="Wade W.G."/>
            <person name="Dewhirst F.E."/>
            <person name="Young S.K."/>
            <person name="Zeng Q."/>
            <person name="Gargeya S."/>
            <person name="Fitzgerald M."/>
            <person name="Haas B."/>
            <person name="Abouelleil A."/>
            <person name="Alvarado L."/>
            <person name="Arachchi H.M."/>
            <person name="Berlin A."/>
            <person name="Chapman S.B."/>
            <person name="Gearin G."/>
            <person name="Goldberg J."/>
            <person name="Griggs A."/>
            <person name="Gujja S."/>
            <person name="Hansen M."/>
            <person name="Heiman D."/>
            <person name="Howarth C."/>
            <person name="Larimer J."/>
            <person name="Lui A."/>
            <person name="MacDonald P.J.P."/>
            <person name="McCowen C."/>
            <person name="Montmayeur A."/>
            <person name="Murphy C."/>
            <person name="Neiman D."/>
            <person name="Pearson M."/>
            <person name="Priest M."/>
            <person name="Roberts A."/>
            <person name="Saif S."/>
            <person name="Shea T."/>
            <person name="Sisk P."/>
            <person name="Stolte C."/>
            <person name="Sykes S."/>
            <person name="Wortman J."/>
            <person name="Nusbaum C."/>
            <person name="Birren B."/>
        </authorList>
    </citation>
    <scope>NUCLEOTIDE SEQUENCE [LARGE SCALE GENOMIC DNA]</scope>
    <source>
        <strain evidence="1 2">F0438</strain>
    </source>
</reference>
<comment type="caution">
    <text evidence="1">The sequence shown here is derived from an EMBL/GenBank/DDBJ whole genome shotgun (WGS) entry which is preliminary data.</text>
</comment>
<dbReference type="HOGENOM" id="CLU_2619081_0_0_10"/>
<name>H1Q566_9BACT</name>
<organism evidence="1 2">
    <name type="scientific">Prevotella micans F0438</name>
    <dbReference type="NCBI Taxonomy" id="883158"/>
    <lineage>
        <taxon>Bacteria</taxon>
        <taxon>Pseudomonadati</taxon>
        <taxon>Bacteroidota</taxon>
        <taxon>Bacteroidia</taxon>
        <taxon>Bacteroidales</taxon>
        <taxon>Prevotellaceae</taxon>
        <taxon>Prevotella</taxon>
    </lineage>
</organism>